<evidence type="ECO:0000313" key="2">
    <source>
        <dbReference type="EMBL" id="EGC18182.1"/>
    </source>
</evidence>
<evidence type="ECO:0000313" key="3">
    <source>
        <dbReference type="Proteomes" id="UP000004088"/>
    </source>
</evidence>
<dbReference type="EMBL" id="AEWV01000006">
    <property type="protein sequence ID" value="EGC18182.1"/>
    <property type="molecule type" value="Genomic_DNA"/>
</dbReference>
<keyword evidence="1" id="KW-0862">Zinc</keyword>
<dbReference type="GO" id="GO:0046872">
    <property type="term" value="F:metal ion binding"/>
    <property type="evidence" value="ECO:0007669"/>
    <property type="project" value="UniProtKB-KW"/>
</dbReference>
<dbReference type="GO" id="GO:0008725">
    <property type="term" value="F:DNA-3-methyladenine glycosylase activity"/>
    <property type="evidence" value="ECO:0007669"/>
    <property type="project" value="UniProtKB-EC"/>
</dbReference>
<dbReference type="Pfam" id="PF03352">
    <property type="entry name" value="Adenine_glyco"/>
    <property type="match status" value="1"/>
</dbReference>
<dbReference type="PANTHER" id="PTHR30037:SF4">
    <property type="entry name" value="DNA-3-METHYLADENINE GLYCOSYLASE I"/>
    <property type="match status" value="1"/>
</dbReference>
<dbReference type="InterPro" id="IPR011257">
    <property type="entry name" value="DNA_glycosylase"/>
</dbReference>
<dbReference type="RefSeq" id="WP_003781282.1">
    <property type="nucleotide sequence ID" value="NZ_GL870929.1"/>
</dbReference>
<proteinExistence type="predicted"/>
<feature type="binding site" evidence="1">
    <location>
        <position position="24"/>
    </location>
    <ligand>
        <name>Zn(2+)</name>
        <dbReference type="ChEBI" id="CHEBI:29105"/>
    </ligand>
</feature>
<dbReference type="GO" id="GO:0006284">
    <property type="term" value="P:base-excision repair"/>
    <property type="evidence" value="ECO:0007669"/>
    <property type="project" value="InterPro"/>
</dbReference>
<feature type="binding site" evidence="1">
    <location>
        <position position="164"/>
    </location>
    <ligand>
        <name>Zn(2+)</name>
        <dbReference type="ChEBI" id="CHEBI:29105"/>
    </ligand>
</feature>
<keyword evidence="2" id="KW-0326">Glycosidase</keyword>
<dbReference type="PANTHER" id="PTHR30037">
    <property type="entry name" value="DNA-3-METHYLADENINE GLYCOSYLASE 1"/>
    <property type="match status" value="1"/>
</dbReference>
<keyword evidence="3" id="KW-1185">Reference proteome</keyword>
<dbReference type="SUPFAM" id="SSF48150">
    <property type="entry name" value="DNA-glycosylase"/>
    <property type="match status" value="1"/>
</dbReference>
<gene>
    <name evidence="2" type="primary">tag</name>
    <name evidence="2" type="ORF">HMPREF9098_0331</name>
</gene>
<dbReference type="InterPro" id="IPR052891">
    <property type="entry name" value="DNA-3mA_glycosylase"/>
</dbReference>
<accession>F0EWV1</accession>
<feature type="binding site" evidence="1">
    <location>
        <position position="168"/>
    </location>
    <ligand>
        <name>Zn(2+)</name>
        <dbReference type="ChEBI" id="CHEBI:29105"/>
    </ligand>
</feature>
<dbReference type="Gene3D" id="1.10.340.30">
    <property type="entry name" value="Hypothetical protein, domain 2"/>
    <property type="match status" value="1"/>
</dbReference>
<reference evidence="2 3" key="1">
    <citation type="submission" date="2011-01" db="EMBL/GenBank/DDBJ databases">
        <authorList>
            <person name="Muzny D."/>
            <person name="Qin X."/>
            <person name="Deng J."/>
            <person name="Jiang H."/>
            <person name="Liu Y."/>
            <person name="Qu J."/>
            <person name="Song X.-Z."/>
            <person name="Zhang L."/>
            <person name="Thornton R."/>
            <person name="Coyle M."/>
            <person name="Francisco L."/>
            <person name="Jackson L."/>
            <person name="Javaid M."/>
            <person name="Korchina V."/>
            <person name="Kovar C."/>
            <person name="Mata R."/>
            <person name="Mathew T."/>
            <person name="Ngo R."/>
            <person name="Nguyen L."/>
            <person name="Nguyen N."/>
            <person name="Okwuonu G."/>
            <person name="Ongeri F."/>
            <person name="Pham C."/>
            <person name="Simmons D."/>
            <person name="Wilczek-Boney K."/>
            <person name="Hale W."/>
            <person name="Jakkamsetti A."/>
            <person name="Pham P."/>
            <person name="Ruth R."/>
            <person name="San Lucas F."/>
            <person name="Warren J."/>
            <person name="Zhang J."/>
            <person name="Zhao Z."/>
            <person name="Zhou C."/>
            <person name="Zhu D."/>
            <person name="Lee S."/>
            <person name="Bess C."/>
            <person name="Blankenburg K."/>
            <person name="Forbes L."/>
            <person name="Fu Q."/>
            <person name="Gubbala S."/>
            <person name="Hirani K."/>
            <person name="Jayaseelan J.C."/>
            <person name="Lara F."/>
            <person name="Munidasa M."/>
            <person name="Palculict T."/>
            <person name="Patil S."/>
            <person name="Pu L.-L."/>
            <person name="Saada N."/>
            <person name="Tang L."/>
            <person name="Weissenberger G."/>
            <person name="Zhu Y."/>
            <person name="Hemphill L."/>
            <person name="Shang Y."/>
            <person name="Youmans B."/>
            <person name="Ayvaz T."/>
            <person name="Ross M."/>
            <person name="Santibanez J."/>
            <person name="Aqrawi P."/>
            <person name="Gross S."/>
            <person name="Joshi V."/>
            <person name="Fowler G."/>
            <person name="Nazareth L."/>
            <person name="Reid J."/>
            <person name="Worley K."/>
            <person name="Petrosino J."/>
            <person name="Highlander S."/>
            <person name="Gibbs R."/>
        </authorList>
    </citation>
    <scope>NUCLEOTIDE SEQUENCE [LARGE SCALE GENOMIC DNA]</scope>
    <source>
        <strain evidence="2 3">ATCC 33394</strain>
    </source>
</reference>
<comment type="caution">
    <text evidence="2">The sequence shown here is derived from an EMBL/GenBank/DDBJ whole genome shotgun (WGS) entry which is preliminary data.</text>
</comment>
<sequence length="178" mass="20572">MSQTYCQLCNSLPDDTDNPNKAYHEREYGHPLTDDNALFERLVLEINQAGLNWTMMLHKREAFRKAYAGFNIAAVAAFSEHDVARLLADSGIIRNRLKVQAAIFNARQILQLQQQYGSFHQWLEQHHPRSRSEWVSLFKRHFKFMGNEIVGEFLLSTGYLPNAHDPDCPHATHRHSPS</sequence>
<dbReference type="AlphaFoldDB" id="F0EWV1"/>
<dbReference type="Proteomes" id="UP000004088">
    <property type="component" value="Unassembled WGS sequence"/>
</dbReference>
<dbReference type="EC" id="3.2.2.20" evidence="2"/>
<dbReference type="InterPro" id="IPR005019">
    <property type="entry name" value="Adenine_glyco"/>
</dbReference>
<name>F0EWV1_9NEIS</name>
<keyword evidence="2" id="KW-0378">Hydrolase</keyword>
<organism evidence="2 3">
    <name type="scientific">Kingella denitrificans ATCC 33394</name>
    <dbReference type="NCBI Taxonomy" id="888741"/>
    <lineage>
        <taxon>Bacteria</taxon>
        <taxon>Pseudomonadati</taxon>
        <taxon>Pseudomonadota</taxon>
        <taxon>Betaproteobacteria</taxon>
        <taxon>Neisseriales</taxon>
        <taxon>Neisseriaceae</taxon>
        <taxon>Kingella</taxon>
    </lineage>
</organism>
<protein>
    <submittedName>
        <fullName evidence="2">DNA-3-methyladenine glycosylase I</fullName>
        <ecNumber evidence="2">3.2.2.20</ecNumber>
    </submittedName>
</protein>
<dbReference type="HOGENOM" id="CLU_083758_2_1_4"/>
<dbReference type="STRING" id="888741.HMPREF9098_0331"/>
<keyword evidence="1" id="KW-0479">Metal-binding</keyword>
<evidence type="ECO:0000256" key="1">
    <source>
        <dbReference type="PIRSR" id="PIRSR605019-1"/>
    </source>
</evidence>